<reference evidence="2 3" key="1">
    <citation type="submission" date="2020-04" db="EMBL/GenBank/DDBJ databases">
        <title>Molecular characterization of pseudomonads from Agaricus bisporus reveal novel blotch 2 pathogens in Western Europe.</title>
        <authorList>
            <person name="Taparia T."/>
            <person name="Krijger M."/>
            <person name="Haynes E."/>
            <person name="Elpinstone J.G."/>
            <person name="Noble R."/>
            <person name="Van Der Wolf J."/>
        </authorList>
    </citation>
    <scope>NUCLEOTIDE SEQUENCE [LARGE SCALE GENOMIC DNA]</scope>
    <source>
        <strain evidence="2 3">IPO3782</strain>
    </source>
</reference>
<feature type="non-terminal residue" evidence="2">
    <location>
        <position position="227"/>
    </location>
</feature>
<proteinExistence type="predicted"/>
<gene>
    <name evidence="2" type="ORF">HX822_26490</name>
</gene>
<protein>
    <submittedName>
        <fullName evidence="2">Type VI secretion protein VasK</fullName>
    </submittedName>
</protein>
<organism evidence="2 3">
    <name type="scientific">Pseudomonas yamanorum</name>
    <dbReference type="NCBI Taxonomy" id="515393"/>
    <lineage>
        <taxon>Bacteria</taxon>
        <taxon>Pseudomonadati</taxon>
        <taxon>Pseudomonadota</taxon>
        <taxon>Gammaproteobacteria</taxon>
        <taxon>Pseudomonadales</taxon>
        <taxon>Pseudomonadaceae</taxon>
        <taxon>Pseudomonas</taxon>
    </lineage>
</organism>
<keyword evidence="1" id="KW-0472">Membrane</keyword>
<accession>A0A7Y8EKR6</accession>
<sequence length="227" mass="25292">GTVLLWGGSAQAKLNQSFPNQWSGLSRWRALDGVVWALNKTQTADDPAMSAGVREVQRLASGLKWQLPLYLWQVCESEWPQDTRQAHPVGCLLPERFTAAALETSLTRLLEPLRREGLAQISTVMKHDFLLRLSRDLQGEGIARWRDALAPFGDTFAHEVPLRGLWFSLPVQRTPHDREHDWSVAPVWNGVTNDNASGRRLGWSAPRVGYALVLGLALVWGAGLLLS</sequence>
<evidence type="ECO:0000313" key="3">
    <source>
        <dbReference type="Proteomes" id="UP000531950"/>
    </source>
</evidence>
<name>A0A7Y8EKR6_9PSED</name>
<keyword evidence="1" id="KW-0812">Transmembrane</keyword>
<feature type="non-terminal residue" evidence="2">
    <location>
        <position position="1"/>
    </location>
</feature>
<evidence type="ECO:0000313" key="2">
    <source>
        <dbReference type="EMBL" id="NWE16506.1"/>
    </source>
</evidence>
<dbReference type="AlphaFoldDB" id="A0A7Y8EKR6"/>
<feature type="transmembrane region" description="Helical" evidence="1">
    <location>
        <begin position="208"/>
        <end position="226"/>
    </location>
</feature>
<evidence type="ECO:0000256" key="1">
    <source>
        <dbReference type="SAM" id="Phobius"/>
    </source>
</evidence>
<comment type="caution">
    <text evidence="2">The sequence shown here is derived from an EMBL/GenBank/DDBJ whole genome shotgun (WGS) entry which is preliminary data.</text>
</comment>
<keyword evidence="1" id="KW-1133">Transmembrane helix</keyword>
<dbReference type="Proteomes" id="UP000531950">
    <property type="component" value="Unassembled WGS sequence"/>
</dbReference>
<dbReference type="EMBL" id="JACARG010000054">
    <property type="protein sequence ID" value="NWE16506.1"/>
    <property type="molecule type" value="Genomic_DNA"/>
</dbReference>